<dbReference type="InterPro" id="IPR036388">
    <property type="entry name" value="WH-like_DNA-bd_sf"/>
</dbReference>
<keyword evidence="1" id="KW-0805">Transcription regulation</keyword>
<name>A0A7Y9J3V8_9PSEU</name>
<dbReference type="SMART" id="SM00421">
    <property type="entry name" value="HTH_LUXR"/>
    <property type="match status" value="1"/>
</dbReference>
<dbReference type="InterPro" id="IPR041664">
    <property type="entry name" value="AAA_16"/>
</dbReference>
<dbReference type="SUPFAM" id="SSF52540">
    <property type="entry name" value="P-loop containing nucleoside triphosphate hydrolases"/>
    <property type="match status" value="1"/>
</dbReference>
<evidence type="ECO:0000256" key="3">
    <source>
        <dbReference type="ARBA" id="ARBA00023163"/>
    </source>
</evidence>
<dbReference type="PROSITE" id="PS50043">
    <property type="entry name" value="HTH_LUXR_2"/>
    <property type="match status" value="1"/>
</dbReference>
<dbReference type="GO" id="GO:0003677">
    <property type="term" value="F:DNA binding"/>
    <property type="evidence" value="ECO:0007669"/>
    <property type="project" value="UniProtKB-KW"/>
</dbReference>
<dbReference type="GO" id="GO:0006355">
    <property type="term" value="P:regulation of DNA-templated transcription"/>
    <property type="evidence" value="ECO:0007669"/>
    <property type="project" value="InterPro"/>
</dbReference>
<evidence type="ECO:0000259" key="5">
    <source>
        <dbReference type="PROSITE" id="PS50043"/>
    </source>
</evidence>
<comment type="caution">
    <text evidence="6">The sequence shown here is derived from an EMBL/GenBank/DDBJ whole genome shotgun (WGS) entry which is preliminary data.</text>
</comment>
<sequence length="972" mass="99506">MSPLPPIVHSPPPVGRGPQIARLHEVLDRVRRGRAARLLLTGESGIGTTTLVDAFCDQVTEGPDGPVVVRVAAPEPVGAPVAHATTELLARALDDVGAPERPTSARSALALHDVLAAVRRAAGPRRPVVLALHDLHHVDPASATVLADLLRRLHGGGVLVLATATEPTRLAVRGRAWWPRLFVDGGSGAGPDGTATAGVPTEVRTVVVGGLDTASVAAFVATRRPAAPAPGPGVAAHLVAATGGHPVHLALLLRTLPDAVLAGTQPFPGRRTLAVRVGEAVTALAPATRDLVAALAVLGGPAPVALLERVAAVAPGSTPPTAAAEAAAAGLVVATSRGPRVELRFPHRLIRDAVYRGLAPETAAALHCTAAAATGGRAGFAHAVASAAGSPSEEVADAVVTAAAAENDPEEAATLLLWGAELAGSGVDREALLLDAAVRLVLAGSLARLRGIEAALRGARPCGARDLALGTLAFETGDPDAHVPLAAALADEEADAPVRALAALKLGAHHVLHGRGTRAVEVAARVGALTDDPGLTEGARALEVVGSALRWGPDTALDVLGDRLDGVYGPDLFVICGRLHLAAGDPAAAYRRLHQGLDRIRAGSATTMGRLVHLFLAEAAFRTGRWDEAEAEARVGATASREAGSAWIAPAARGMWSVVRAARGGIGDAEADLDGLRDGHPGPNALGAFTRDLAEAFVAQIRGDAARAYRVLSDLADGPVPALEASPLALWRVLLAEVAIDADRPATAGAVLQGLPAAGTPLWFQLTRHRLLGRLADRSGDAAAARGYFRAGLELAAARASDAAECPIEVAALHAAAGRLARRQGWSSAPEHLTAARRGFAALGAASWVARVDAEIDLGVPGVTSTAPPAPTVPEPHTPTGPIEMRAGTRTVPDTLPAASAEASVLDESMSEHSSLTPREREVVRLVAQGLTSREVAAALYVTPKAISYHLGNVFAKLGVTSRRQLWGRTFD</sequence>
<dbReference type="AlphaFoldDB" id="A0A7Y9J3V8"/>
<evidence type="ECO:0000256" key="1">
    <source>
        <dbReference type="ARBA" id="ARBA00023015"/>
    </source>
</evidence>
<dbReference type="PANTHER" id="PTHR44688:SF16">
    <property type="entry name" value="DNA-BINDING TRANSCRIPTIONAL ACTIVATOR DEVR_DOSR"/>
    <property type="match status" value="1"/>
</dbReference>
<dbReference type="CDD" id="cd06170">
    <property type="entry name" value="LuxR_C_like"/>
    <property type="match status" value="1"/>
</dbReference>
<feature type="region of interest" description="Disordered" evidence="4">
    <location>
        <begin position="863"/>
        <end position="884"/>
    </location>
</feature>
<dbReference type="EMBL" id="JACCBN010000001">
    <property type="protein sequence ID" value="NYD34390.1"/>
    <property type="molecule type" value="Genomic_DNA"/>
</dbReference>
<dbReference type="InterPro" id="IPR027417">
    <property type="entry name" value="P-loop_NTPase"/>
</dbReference>
<dbReference type="Pfam" id="PF13191">
    <property type="entry name" value="AAA_16"/>
    <property type="match status" value="1"/>
</dbReference>
<proteinExistence type="predicted"/>
<accession>A0A7Y9J3V8</accession>
<gene>
    <name evidence="6" type="ORF">BJ983_000492</name>
</gene>
<dbReference type="Pfam" id="PF00196">
    <property type="entry name" value="GerE"/>
    <property type="match status" value="1"/>
</dbReference>
<feature type="compositionally biased region" description="Pro residues" evidence="4">
    <location>
        <begin position="868"/>
        <end position="879"/>
    </location>
</feature>
<dbReference type="Gene3D" id="3.40.50.300">
    <property type="entry name" value="P-loop containing nucleotide triphosphate hydrolases"/>
    <property type="match status" value="1"/>
</dbReference>
<evidence type="ECO:0000256" key="2">
    <source>
        <dbReference type="ARBA" id="ARBA00023125"/>
    </source>
</evidence>
<keyword evidence="3" id="KW-0804">Transcription</keyword>
<reference evidence="6 7" key="1">
    <citation type="submission" date="2020-07" db="EMBL/GenBank/DDBJ databases">
        <title>Sequencing the genomes of 1000 actinobacteria strains.</title>
        <authorList>
            <person name="Klenk H.-P."/>
        </authorList>
    </citation>
    <scope>NUCLEOTIDE SEQUENCE [LARGE SCALE GENOMIC DNA]</scope>
    <source>
        <strain evidence="6 7">DSM 45772</strain>
    </source>
</reference>
<evidence type="ECO:0000313" key="7">
    <source>
        <dbReference type="Proteomes" id="UP000535890"/>
    </source>
</evidence>
<dbReference type="InterPro" id="IPR016032">
    <property type="entry name" value="Sig_transdc_resp-reg_C-effctor"/>
</dbReference>
<protein>
    <submittedName>
        <fullName evidence="6">DNA-binding CsgD family transcriptional regulator</fullName>
    </submittedName>
</protein>
<dbReference type="RefSeq" id="WP_179792347.1">
    <property type="nucleotide sequence ID" value="NZ_BAABHP010000030.1"/>
</dbReference>
<dbReference type="PRINTS" id="PR00038">
    <property type="entry name" value="HTHLUXR"/>
</dbReference>
<organism evidence="6 7">
    <name type="scientific">Actinomycetospora corticicola</name>
    <dbReference type="NCBI Taxonomy" id="663602"/>
    <lineage>
        <taxon>Bacteria</taxon>
        <taxon>Bacillati</taxon>
        <taxon>Actinomycetota</taxon>
        <taxon>Actinomycetes</taxon>
        <taxon>Pseudonocardiales</taxon>
        <taxon>Pseudonocardiaceae</taxon>
        <taxon>Actinomycetospora</taxon>
    </lineage>
</organism>
<keyword evidence="2 6" id="KW-0238">DNA-binding</keyword>
<dbReference type="Proteomes" id="UP000535890">
    <property type="component" value="Unassembled WGS sequence"/>
</dbReference>
<dbReference type="PANTHER" id="PTHR44688">
    <property type="entry name" value="DNA-BINDING TRANSCRIPTIONAL ACTIVATOR DEVR_DOSR"/>
    <property type="match status" value="1"/>
</dbReference>
<feature type="domain" description="HTH luxR-type" evidence="5">
    <location>
        <begin position="909"/>
        <end position="972"/>
    </location>
</feature>
<dbReference type="Gene3D" id="1.10.10.10">
    <property type="entry name" value="Winged helix-like DNA-binding domain superfamily/Winged helix DNA-binding domain"/>
    <property type="match status" value="1"/>
</dbReference>
<evidence type="ECO:0000256" key="4">
    <source>
        <dbReference type="SAM" id="MobiDB-lite"/>
    </source>
</evidence>
<evidence type="ECO:0000313" key="6">
    <source>
        <dbReference type="EMBL" id="NYD34390.1"/>
    </source>
</evidence>
<keyword evidence="7" id="KW-1185">Reference proteome</keyword>
<dbReference type="SUPFAM" id="SSF46894">
    <property type="entry name" value="C-terminal effector domain of the bipartite response regulators"/>
    <property type="match status" value="1"/>
</dbReference>
<dbReference type="InterPro" id="IPR000792">
    <property type="entry name" value="Tscrpt_reg_LuxR_C"/>
</dbReference>